<feature type="compositionally biased region" description="Basic and acidic residues" evidence="1">
    <location>
        <begin position="295"/>
        <end position="309"/>
    </location>
</feature>
<keyword evidence="3" id="KW-1185">Reference proteome</keyword>
<evidence type="ECO:0000313" key="3">
    <source>
        <dbReference type="Proteomes" id="UP000050761"/>
    </source>
</evidence>
<evidence type="ECO:0000256" key="1">
    <source>
        <dbReference type="SAM" id="MobiDB-lite"/>
    </source>
</evidence>
<accession>A0A183GV81</accession>
<dbReference type="AlphaFoldDB" id="A0A183GV81"/>
<feature type="compositionally biased region" description="Basic and acidic residues" evidence="1">
    <location>
        <begin position="202"/>
        <end position="235"/>
    </location>
</feature>
<dbReference type="Proteomes" id="UP000050761">
    <property type="component" value="Unassembled WGS sequence"/>
</dbReference>
<dbReference type="WBParaSite" id="HPBE_0002660101-mRNA-1">
    <property type="protein sequence ID" value="HPBE_0002660101-mRNA-1"/>
    <property type="gene ID" value="HPBE_0002660101"/>
</dbReference>
<accession>A0A3P8EP18</accession>
<dbReference type="EMBL" id="UZAH01040390">
    <property type="protein sequence ID" value="VDP58501.1"/>
    <property type="molecule type" value="Genomic_DNA"/>
</dbReference>
<sequence>MSDSQTPKNFKEMTSAALTMSDSQTLKNSKTPSHIERGEQDMASVLKDLHQQIKVAGTICNDWTHHLLQHTCSDSGAGEQALLLGRLLRAASVNREKLVALRDYFVLLDAAIRRKRPTDYKFKNIATDNIVNTVNKSSKKLDEIIEEMEYEWRQVEKLVNNEKVQLQEIKKLLGTLDQRMVTIAPQLRSRESRESSPVQARIENKNSRDTVKQQDDSEPKKPDPKATKEEARPLTDEEYLEWLISENSGPCEECGCRNDDWSDGWSEDDDDRMKAKRKRLDDTKELITSAPPKSPTKEVQPKRFEDNKEPTSSSTKEAKKELMQHRLKDLEKELADLRFSYEYLPKRRIPNCPEQGTKDGTSWETRDSASIVFEITGRSAEMV</sequence>
<evidence type="ECO:0000313" key="2">
    <source>
        <dbReference type="EMBL" id="VDP58501.1"/>
    </source>
</evidence>
<reference evidence="2 3" key="1">
    <citation type="submission" date="2018-11" db="EMBL/GenBank/DDBJ databases">
        <authorList>
            <consortium name="Pathogen Informatics"/>
        </authorList>
    </citation>
    <scope>NUCLEOTIDE SEQUENCE [LARGE SCALE GENOMIC DNA]</scope>
</reference>
<protein>
    <submittedName>
        <fullName evidence="4">CID domain-containing protein</fullName>
    </submittedName>
</protein>
<feature type="region of interest" description="Disordered" evidence="1">
    <location>
        <begin position="187"/>
        <end position="238"/>
    </location>
</feature>
<gene>
    <name evidence="2" type="ORF">HPBE_LOCUS26600</name>
</gene>
<evidence type="ECO:0000313" key="4">
    <source>
        <dbReference type="WBParaSite" id="HPBE_0002660101-mRNA-1"/>
    </source>
</evidence>
<proteinExistence type="predicted"/>
<feature type="compositionally biased region" description="Acidic residues" evidence="1">
    <location>
        <begin position="261"/>
        <end position="270"/>
    </location>
</feature>
<dbReference type="OrthoDB" id="5905111at2759"/>
<reference evidence="4" key="2">
    <citation type="submission" date="2019-09" db="UniProtKB">
        <authorList>
            <consortium name="WormBaseParasite"/>
        </authorList>
    </citation>
    <scope>IDENTIFICATION</scope>
</reference>
<name>A0A183GV81_HELPZ</name>
<organism evidence="3 4">
    <name type="scientific">Heligmosomoides polygyrus</name>
    <name type="common">Parasitic roundworm</name>
    <dbReference type="NCBI Taxonomy" id="6339"/>
    <lineage>
        <taxon>Eukaryota</taxon>
        <taxon>Metazoa</taxon>
        <taxon>Ecdysozoa</taxon>
        <taxon>Nematoda</taxon>
        <taxon>Chromadorea</taxon>
        <taxon>Rhabditida</taxon>
        <taxon>Rhabditina</taxon>
        <taxon>Rhabditomorpha</taxon>
        <taxon>Strongyloidea</taxon>
        <taxon>Heligmosomidae</taxon>
        <taxon>Heligmosomoides</taxon>
    </lineage>
</organism>
<feature type="region of interest" description="Disordered" evidence="1">
    <location>
        <begin position="257"/>
        <end position="319"/>
    </location>
</feature>